<keyword evidence="3" id="KW-1185">Reference proteome</keyword>
<sequence>MCTYILRFFRVLYILWLLISVVPGNLMGCRNSSARKSDEINCPIQRKKQFNEKKLLRVKFTSREGLKNLKYHSVMRNLSKLQSKIGQRAS</sequence>
<evidence type="ECO:0000313" key="3">
    <source>
        <dbReference type="Proteomes" id="UP000024635"/>
    </source>
</evidence>
<organism evidence="2 3">
    <name type="scientific">Ancylostoma ceylanicum</name>
    <dbReference type="NCBI Taxonomy" id="53326"/>
    <lineage>
        <taxon>Eukaryota</taxon>
        <taxon>Metazoa</taxon>
        <taxon>Ecdysozoa</taxon>
        <taxon>Nematoda</taxon>
        <taxon>Chromadorea</taxon>
        <taxon>Rhabditida</taxon>
        <taxon>Rhabditina</taxon>
        <taxon>Rhabditomorpha</taxon>
        <taxon>Strongyloidea</taxon>
        <taxon>Ancylostomatidae</taxon>
        <taxon>Ancylostomatinae</taxon>
        <taxon>Ancylostoma</taxon>
    </lineage>
</organism>
<accession>A0A016UC35</accession>
<reference evidence="3" key="1">
    <citation type="journal article" date="2015" name="Nat. Genet.">
        <title>The genome and transcriptome of the zoonotic hookworm Ancylostoma ceylanicum identify infection-specific gene families.</title>
        <authorList>
            <person name="Schwarz E.M."/>
            <person name="Hu Y."/>
            <person name="Antoshechkin I."/>
            <person name="Miller M.M."/>
            <person name="Sternberg P.W."/>
            <person name="Aroian R.V."/>
        </authorList>
    </citation>
    <scope>NUCLEOTIDE SEQUENCE</scope>
    <source>
        <strain evidence="3">HY135</strain>
    </source>
</reference>
<proteinExistence type="predicted"/>
<feature type="signal peptide" evidence="1">
    <location>
        <begin position="1"/>
        <end position="24"/>
    </location>
</feature>
<feature type="chain" id="PRO_5001489123" description="Secreted protein" evidence="1">
    <location>
        <begin position="25"/>
        <end position="90"/>
    </location>
</feature>
<dbReference type="AlphaFoldDB" id="A0A016UC35"/>
<gene>
    <name evidence="2" type="primary">Acey_s0046.g1387</name>
    <name evidence="2" type="ORF">Y032_0046g1387</name>
</gene>
<evidence type="ECO:0000313" key="2">
    <source>
        <dbReference type="EMBL" id="EYC12720.1"/>
    </source>
</evidence>
<comment type="caution">
    <text evidence="2">The sequence shown here is derived from an EMBL/GenBank/DDBJ whole genome shotgun (WGS) entry which is preliminary data.</text>
</comment>
<protein>
    <recommendedName>
        <fullName evidence="4">Secreted protein</fullName>
    </recommendedName>
</protein>
<name>A0A016UC35_9BILA</name>
<keyword evidence="1" id="KW-0732">Signal</keyword>
<evidence type="ECO:0008006" key="4">
    <source>
        <dbReference type="Google" id="ProtNLM"/>
    </source>
</evidence>
<dbReference type="EMBL" id="JARK01001382">
    <property type="protein sequence ID" value="EYC12720.1"/>
    <property type="molecule type" value="Genomic_DNA"/>
</dbReference>
<evidence type="ECO:0000256" key="1">
    <source>
        <dbReference type="SAM" id="SignalP"/>
    </source>
</evidence>
<dbReference type="Proteomes" id="UP000024635">
    <property type="component" value="Unassembled WGS sequence"/>
</dbReference>